<dbReference type="SUPFAM" id="SSF51316">
    <property type="entry name" value="Mss4-like"/>
    <property type="match status" value="1"/>
</dbReference>
<dbReference type="InterPro" id="IPR029063">
    <property type="entry name" value="SAM-dependent_MTases_sf"/>
</dbReference>
<dbReference type="SUPFAM" id="SSF53335">
    <property type="entry name" value="S-adenosyl-L-methionine-dependent methyltransferases"/>
    <property type="match status" value="1"/>
</dbReference>
<name>A0A8J2T1H6_9STRA</name>
<evidence type="ECO:0000313" key="5">
    <source>
        <dbReference type="EMBL" id="CAH0378389.1"/>
    </source>
</evidence>
<dbReference type="Pfam" id="PF10294">
    <property type="entry name" value="Methyltransf_16"/>
    <property type="match status" value="1"/>
</dbReference>
<dbReference type="Gene3D" id="3.90.1590.10">
    <property type="entry name" value="glutathione-dependent formaldehyde- activating enzyme (gfa)"/>
    <property type="match status" value="1"/>
</dbReference>
<dbReference type="Pfam" id="PF04828">
    <property type="entry name" value="GFA"/>
    <property type="match status" value="1"/>
</dbReference>
<dbReference type="GO" id="GO:0046872">
    <property type="term" value="F:metal ion binding"/>
    <property type="evidence" value="ECO:0007669"/>
    <property type="project" value="UniProtKB-KW"/>
</dbReference>
<dbReference type="OrthoDB" id="413520at2759"/>
<accession>A0A8J2T1H6</accession>
<dbReference type="AlphaFoldDB" id="A0A8J2T1H6"/>
<organism evidence="5 6">
    <name type="scientific">Pelagomonas calceolata</name>
    <dbReference type="NCBI Taxonomy" id="35677"/>
    <lineage>
        <taxon>Eukaryota</taxon>
        <taxon>Sar</taxon>
        <taxon>Stramenopiles</taxon>
        <taxon>Ochrophyta</taxon>
        <taxon>Pelagophyceae</taxon>
        <taxon>Pelagomonadales</taxon>
        <taxon>Pelagomonadaceae</taxon>
        <taxon>Pelagomonas</taxon>
    </lineage>
</organism>
<feature type="domain" description="CENP-V/GFA" evidence="4">
    <location>
        <begin position="44"/>
        <end position="172"/>
    </location>
</feature>
<gene>
    <name evidence="5" type="ORF">PECAL_5P29040</name>
</gene>
<reference evidence="5" key="1">
    <citation type="submission" date="2021-11" db="EMBL/GenBank/DDBJ databases">
        <authorList>
            <consortium name="Genoscope - CEA"/>
            <person name="William W."/>
        </authorList>
    </citation>
    <scope>NUCLEOTIDE SEQUENCE</scope>
</reference>
<proteinExistence type="inferred from homology"/>
<dbReference type="EMBL" id="CAKKNE010000005">
    <property type="protein sequence ID" value="CAH0378389.1"/>
    <property type="molecule type" value="Genomic_DNA"/>
</dbReference>
<dbReference type="Gene3D" id="3.40.50.150">
    <property type="entry name" value="Vaccinia Virus protein VP39"/>
    <property type="match status" value="1"/>
</dbReference>
<dbReference type="Proteomes" id="UP000789595">
    <property type="component" value="Unassembled WGS sequence"/>
</dbReference>
<protein>
    <recommendedName>
        <fullName evidence="4">CENP-V/GFA domain-containing protein</fullName>
    </recommendedName>
</protein>
<keyword evidence="3" id="KW-0862">Zinc</keyword>
<dbReference type="InterPro" id="IPR006913">
    <property type="entry name" value="CENP-V/GFA"/>
</dbReference>
<keyword evidence="2" id="KW-0479">Metal-binding</keyword>
<dbReference type="PROSITE" id="PS51891">
    <property type="entry name" value="CENP_V_GFA"/>
    <property type="match status" value="1"/>
</dbReference>
<evidence type="ECO:0000313" key="6">
    <source>
        <dbReference type="Proteomes" id="UP000789595"/>
    </source>
</evidence>
<dbReference type="InterPro" id="IPR019410">
    <property type="entry name" value="Methyltransf_16"/>
</dbReference>
<dbReference type="GO" id="GO:0016846">
    <property type="term" value="F:carbon-sulfur lyase activity"/>
    <property type="evidence" value="ECO:0007669"/>
    <property type="project" value="InterPro"/>
</dbReference>
<evidence type="ECO:0000256" key="3">
    <source>
        <dbReference type="ARBA" id="ARBA00022833"/>
    </source>
</evidence>
<comment type="similarity">
    <text evidence="1">Belongs to the Gfa family.</text>
</comment>
<evidence type="ECO:0000259" key="4">
    <source>
        <dbReference type="PROSITE" id="PS51891"/>
    </source>
</evidence>
<sequence length="495" mass="52310">MRRTTRRTAVAAVVIAASSSAISPASRLPTARPRVDASAPPKPRAASCACGSVVLHVNVSALQTVHCHCRSCRRSTGAAFSTWGCVPLAATYFSQWETLSVYQRSSQECESRSPRANRYFCSKCGCSVAMTYPATGRWPEPHSLWLSAAFLGDDDAGINVIHMYPEERPGWCDIDRQGCDDQPLSYMGDDHVCELPDDDRTFALVLGGTAGVPQLDPAHDDEAFLLPPSECFRLRGLAPAPSKLPGSAALALEAPPDWARSGRETTTADATVADDFRVRTIDVAGTTVSIFEVADPTSDDGCDTDSPRSAMCGGVLWPGSRAAAEALAEMSLAGRCVVEIGAGTGLCSLAAASMGAAEVVATDASPGVLELIEAAAAAQDLGVVRTQVFDFLGDVAESPVRGVDVAVAADLLYTEEITRAVARTCAALKIGGATVVVTDSQRRHRDAFLDELDRCLPRADREFEATTVSDYTGWSYPDAGDVSVEAIAVGVLRLM</sequence>
<evidence type="ECO:0000256" key="1">
    <source>
        <dbReference type="ARBA" id="ARBA00005495"/>
    </source>
</evidence>
<keyword evidence="6" id="KW-1185">Reference proteome</keyword>
<dbReference type="PANTHER" id="PTHR14614">
    <property type="entry name" value="HEPATOCELLULAR CARCINOMA-ASSOCIATED ANTIGEN"/>
    <property type="match status" value="1"/>
</dbReference>
<evidence type="ECO:0000256" key="2">
    <source>
        <dbReference type="ARBA" id="ARBA00022723"/>
    </source>
</evidence>
<dbReference type="InterPro" id="IPR011057">
    <property type="entry name" value="Mss4-like_sf"/>
</dbReference>
<dbReference type="CDD" id="cd02440">
    <property type="entry name" value="AdoMet_MTases"/>
    <property type="match status" value="1"/>
</dbReference>
<comment type="caution">
    <text evidence="5">The sequence shown here is derived from an EMBL/GenBank/DDBJ whole genome shotgun (WGS) entry which is preliminary data.</text>
</comment>